<protein>
    <submittedName>
        <fullName evidence="2">Uncharacterized protein</fullName>
    </submittedName>
</protein>
<name>A0A365Y0C2_9BACT</name>
<dbReference type="OrthoDB" id="793442at2"/>
<keyword evidence="1" id="KW-0732">Signal</keyword>
<evidence type="ECO:0000256" key="1">
    <source>
        <dbReference type="SAM" id="SignalP"/>
    </source>
</evidence>
<organism evidence="2 3">
    <name type="scientific">Chitinophaga flava</name>
    <dbReference type="NCBI Taxonomy" id="2259036"/>
    <lineage>
        <taxon>Bacteria</taxon>
        <taxon>Pseudomonadati</taxon>
        <taxon>Bacteroidota</taxon>
        <taxon>Chitinophagia</taxon>
        <taxon>Chitinophagales</taxon>
        <taxon>Chitinophagaceae</taxon>
        <taxon>Chitinophaga</taxon>
    </lineage>
</organism>
<accession>A0A365Y0C2</accession>
<evidence type="ECO:0000313" key="3">
    <source>
        <dbReference type="Proteomes" id="UP000253410"/>
    </source>
</evidence>
<dbReference type="Proteomes" id="UP000253410">
    <property type="component" value="Unassembled WGS sequence"/>
</dbReference>
<feature type="chain" id="PRO_5017075111" evidence="1">
    <location>
        <begin position="23"/>
        <end position="174"/>
    </location>
</feature>
<sequence length="174" mass="19838">MNKIISAVFVLLLSFVAIHAQAQNRPVFPDENELKVKEDYPKYEPLVISAAEWLVETDIDKQTDIRQATNIFILRWTTGSPNVSIVIEKPHMKLLDNNPPLIPVYLANYASYCISHQSYKDQIEPTKSALIAISKVYKKGIGVNKNKALEKLAEVIERQQLDEYVNKNMKPAQK</sequence>
<feature type="signal peptide" evidence="1">
    <location>
        <begin position="1"/>
        <end position="22"/>
    </location>
</feature>
<keyword evidence="3" id="KW-1185">Reference proteome</keyword>
<gene>
    <name evidence="2" type="ORF">DF182_05535</name>
</gene>
<comment type="caution">
    <text evidence="2">The sequence shown here is derived from an EMBL/GenBank/DDBJ whole genome shotgun (WGS) entry which is preliminary data.</text>
</comment>
<evidence type="ECO:0000313" key="2">
    <source>
        <dbReference type="EMBL" id="RBL92056.1"/>
    </source>
</evidence>
<dbReference type="RefSeq" id="WP_113614658.1">
    <property type="nucleotide sequence ID" value="NZ_QFFJ01000001.1"/>
</dbReference>
<proteinExistence type="predicted"/>
<dbReference type="EMBL" id="QFFJ01000001">
    <property type="protein sequence ID" value="RBL92056.1"/>
    <property type="molecule type" value="Genomic_DNA"/>
</dbReference>
<reference evidence="2 3" key="1">
    <citation type="submission" date="2018-05" db="EMBL/GenBank/DDBJ databases">
        <title>Chitinophaga sp. K3CV102501T nov., isolated from isolated from a monsoon evergreen broad-leaved forest soil.</title>
        <authorList>
            <person name="Lv Y."/>
        </authorList>
    </citation>
    <scope>NUCLEOTIDE SEQUENCE [LARGE SCALE GENOMIC DNA]</scope>
    <source>
        <strain evidence="2 3">GDMCC 1.1325</strain>
    </source>
</reference>
<dbReference type="AlphaFoldDB" id="A0A365Y0C2"/>